<feature type="region of interest" description="Disordered" evidence="1">
    <location>
        <begin position="124"/>
        <end position="145"/>
    </location>
</feature>
<dbReference type="Proteomes" id="UP000011064">
    <property type="component" value="Unassembled WGS sequence"/>
</dbReference>
<dbReference type="AlphaFoldDB" id="L8GA74"/>
<sequence>MLPYLVGKVSKCGSDVQYYSLDTCNDVTPDNATMASIRIAAGWKQEHMSKAEQVEEATELVARRPKHWQRPAFGAFISDKSINHQLLVNGAPAFDSEGQVMIYRAKPQAPMMLPATATTATTATTAIDDDDSERNDSNSNSNVGT</sequence>
<dbReference type="VEuPathDB" id="FungiDB:GMDG_03603"/>
<dbReference type="EMBL" id="GL573227">
    <property type="protein sequence ID" value="ELR08936.1"/>
    <property type="molecule type" value="Genomic_DNA"/>
</dbReference>
<evidence type="ECO:0000313" key="3">
    <source>
        <dbReference type="Proteomes" id="UP000011064"/>
    </source>
</evidence>
<evidence type="ECO:0000313" key="2">
    <source>
        <dbReference type="EMBL" id="ELR08936.1"/>
    </source>
</evidence>
<accession>L8GA74</accession>
<organism evidence="2 3">
    <name type="scientific">Pseudogymnoascus destructans (strain ATCC MYA-4855 / 20631-21)</name>
    <name type="common">Bat white-nose syndrome fungus</name>
    <name type="synonym">Geomyces destructans</name>
    <dbReference type="NCBI Taxonomy" id="658429"/>
    <lineage>
        <taxon>Eukaryota</taxon>
        <taxon>Fungi</taxon>
        <taxon>Dikarya</taxon>
        <taxon>Ascomycota</taxon>
        <taxon>Pezizomycotina</taxon>
        <taxon>Leotiomycetes</taxon>
        <taxon>Thelebolales</taxon>
        <taxon>Thelebolaceae</taxon>
        <taxon>Pseudogymnoascus</taxon>
    </lineage>
</organism>
<reference evidence="3" key="1">
    <citation type="submission" date="2010-09" db="EMBL/GenBank/DDBJ databases">
        <title>The genome sequence of Geomyces destructans 20631-21.</title>
        <authorList>
            <consortium name="The Broad Institute Genome Sequencing Platform"/>
            <person name="Cuomo C.A."/>
            <person name="Blehert D.S."/>
            <person name="Lorch J.M."/>
            <person name="Young S.K."/>
            <person name="Zeng Q."/>
            <person name="Gargeya S."/>
            <person name="Fitzgerald M."/>
            <person name="Haas B."/>
            <person name="Abouelleil A."/>
            <person name="Alvarado L."/>
            <person name="Arachchi H.M."/>
            <person name="Berlin A."/>
            <person name="Brown A."/>
            <person name="Chapman S.B."/>
            <person name="Chen Z."/>
            <person name="Dunbar C."/>
            <person name="Freedman E."/>
            <person name="Gearin G."/>
            <person name="Gellesch M."/>
            <person name="Goldberg J."/>
            <person name="Griggs A."/>
            <person name="Gujja S."/>
            <person name="Heiman D."/>
            <person name="Howarth C."/>
            <person name="Larson L."/>
            <person name="Lui A."/>
            <person name="MacDonald P.J.P."/>
            <person name="Montmayeur A."/>
            <person name="Murphy C."/>
            <person name="Neiman D."/>
            <person name="Pearson M."/>
            <person name="Priest M."/>
            <person name="Roberts A."/>
            <person name="Saif S."/>
            <person name="Shea T."/>
            <person name="Shenoy N."/>
            <person name="Sisk P."/>
            <person name="Stolte C."/>
            <person name="Sykes S."/>
            <person name="Wortman J."/>
            <person name="Nusbaum C."/>
            <person name="Birren B."/>
        </authorList>
    </citation>
    <scope>NUCLEOTIDE SEQUENCE [LARGE SCALE GENOMIC DNA]</scope>
    <source>
        <strain evidence="3">ATCC MYA-4855 / 20631-21</strain>
    </source>
</reference>
<keyword evidence="3" id="KW-1185">Reference proteome</keyword>
<protein>
    <submittedName>
        <fullName evidence="2">Uncharacterized protein</fullName>
    </submittedName>
</protein>
<dbReference type="HOGENOM" id="CLU_1787655_0_0_1"/>
<proteinExistence type="predicted"/>
<name>L8GA74_PSED2</name>
<evidence type="ECO:0000256" key="1">
    <source>
        <dbReference type="SAM" id="MobiDB-lite"/>
    </source>
</evidence>
<gene>
    <name evidence="2" type="ORF">GMDG_03603</name>
</gene>
<dbReference type="InParanoid" id="L8GA74"/>